<dbReference type="PROSITE" id="PS51257">
    <property type="entry name" value="PROKAR_LIPOPROTEIN"/>
    <property type="match status" value="1"/>
</dbReference>
<name>A0A4R3MAB1_9BURK</name>
<evidence type="ECO:0000259" key="2">
    <source>
        <dbReference type="PROSITE" id="PS50914"/>
    </source>
</evidence>
<feature type="signal peptide" evidence="1">
    <location>
        <begin position="1"/>
        <end position="22"/>
    </location>
</feature>
<sequence length="136" mass="14452">MTTSRKYTHILITIAAAFALSACVVRPNQSGTNEYSNTMPENGQTGRVASGPFYYRGTESSMAPINNDASINANVVQAISRVSGSGATNLQVATYNGVVTLRGSADNQLIAQNDVQAARQVPGVQRVDYDIQVLGR</sequence>
<proteinExistence type="predicted"/>
<dbReference type="Gene3D" id="3.30.1340.30">
    <property type="match status" value="1"/>
</dbReference>
<dbReference type="Pfam" id="PF04972">
    <property type="entry name" value="BON"/>
    <property type="match status" value="1"/>
</dbReference>
<dbReference type="AlphaFoldDB" id="A0A4R3MAB1"/>
<keyword evidence="1" id="KW-0732">Signal</keyword>
<organism evidence="3 4">
    <name type="scientific">Paralcaligenes ureilyticus</name>
    <dbReference type="NCBI Taxonomy" id="627131"/>
    <lineage>
        <taxon>Bacteria</taxon>
        <taxon>Pseudomonadati</taxon>
        <taxon>Pseudomonadota</taxon>
        <taxon>Betaproteobacteria</taxon>
        <taxon>Burkholderiales</taxon>
        <taxon>Alcaligenaceae</taxon>
        <taxon>Paralcaligenes</taxon>
    </lineage>
</organism>
<evidence type="ECO:0000313" key="3">
    <source>
        <dbReference type="EMBL" id="TCT10156.1"/>
    </source>
</evidence>
<gene>
    <name evidence="3" type="ORF">EDC26_102112</name>
</gene>
<reference evidence="3 4" key="1">
    <citation type="submission" date="2019-03" db="EMBL/GenBank/DDBJ databases">
        <title>Genomic Encyclopedia of Type Strains, Phase IV (KMG-IV): sequencing the most valuable type-strain genomes for metagenomic binning, comparative biology and taxonomic classification.</title>
        <authorList>
            <person name="Goeker M."/>
        </authorList>
    </citation>
    <scope>NUCLEOTIDE SEQUENCE [LARGE SCALE GENOMIC DNA]</scope>
    <source>
        <strain evidence="3 4">DSM 24591</strain>
    </source>
</reference>
<dbReference type="EMBL" id="SMAJ01000002">
    <property type="protein sequence ID" value="TCT10156.1"/>
    <property type="molecule type" value="Genomic_DNA"/>
</dbReference>
<evidence type="ECO:0000313" key="4">
    <source>
        <dbReference type="Proteomes" id="UP000295525"/>
    </source>
</evidence>
<evidence type="ECO:0000256" key="1">
    <source>
        <dbReference type="SAM" id="SignalP"/>
    </source>
</evidence>
<protein>
    <submittedName>
        <fullName evidence="3">BON domain-containing protein</fullName>
    </submittedName>
</protein>
<feature type="chain" id="PRO_5020493151" evidence="1">
    <location>
        <begin position="23"/>
        <end position="136"/>
    </location>
</feature>
<dbReference type="Proteomes" id="UP000295525">
    <property type="component" value="Unassembled WGS sequence"/>
</dbReference>
<dbReference type="RefSeq" id="WP_132579769.1">
    <property type="nucleotide sequence ID" value="NZ_SMAJ01000002.1"/>
</dbReference>
<dbReference type="InterPro" id="IPR007055">
    <property type="entry name" value="BON_dom"/>
</dbReference>
<feature type="domain" description="BON" evidence="2">
    <location>
        <begin position="67"/>
        <end position="135"/>
    </location>
</feature>
<dbReference type="OrthoDB" id="8686986at2"/>
<comment type="caution">
    <text evidence="3">The sequence shown here is derived from an EMBL/GenBank/DDBJ whole genome shotgun (WGS) entry which is preliminary data.</text>
</comment>
<accession>A0A4R3MAB1</accession>
<dbReference type="PROSITE" id="PS50914">
    <property type="entry name" value="BON"/>
    <property type="match status" value="1"/>
</dbReference>
<keyword evidence="4" id="KW-1185">Reference proteome</keyword>